<reference evidence="1" key="1">
    <citation type="submission" date="2015-12" db="EMBL/GenBank/DDBJ databases">
        <title>Gene expression during late stages of embryo sac development: a critical building block for successful pollen-pistil interactions.</title>
        <authorList>
            <person name="Liu Y."/>
            <person name="Joly V."/>
            <person name="Sabar M."/>
            <person name="Matton D.P."/>
        </authorList>
    </citation>
    <scope>NUCLEOTIDE SEQUENCE</scope>
</reference>
<sequence>NKNNNTYVSVCAVLRSVYAMLLRMSLGACWILQKWCTFGPSDMGATTFLASLSNIGYLYSGHASILLHLEPCHCNT</sequence>
<name>A0A0V0GN31_SOLCH</name>
<proteinExistence type="predicted"/>
<protein>
    <submittedName>
        <fullName evidence="1">Putative ovule protein</fullName>
    </submittedName>
</protein>
<dbReference type="AlphaFoldDB" id="A0A0V0GN31"/>
<dbReference type="EMBL" id="GEDG01036462">
    <property type="protein sequence ID" value="JAP08688.1"/>
    <property type="molecule type" value="Transcribed_RNA"/>
</dbReference>
<evidence type="ECO:0000313" key="1">
    <source>
        <dbReference type="EMBL" id="JAP08688.1"/>
    </source>
</evidence>
<organism evidence="1">
    <name type="scientific">Solanum chacoense</name>
    <name type="common">Chaco potato</name>
    <dbReference type="NCBI Taxonomy" id="4108"/>
    <lineage>
        <taxon>Eukaryota</taxon>
        <taxon>Viridiplantae</taxon>
        <taxon>Streptophyta</taxon>
        <taxon>Embryophyta</taxon>
        <taxon>Tracheophyta</taxon>
        <taxon>Spermatophyta</taxon>
        <taxon>Magnoliopsida</taxon>
        <taxon>eudicotyledons</taxon>
        <taxon>Gunneridae</taxon>
        <taxon>Pentapetalae</taxon>
        <taxon>asterids</taxon>
        <taxon>lamiids</taxon>
        <taxon>Solanales</taxon>
        <taxon>Solanaceae</taxon>
        <taxon>Solanoideae</taxon>
        <taxon>Solaneae</taxon>
        <taxon>Solanum</taxon>
    </lineage>
</organism>
<feature type="non-terminal residue" evidence="1">
    <location>
        <position position="1"/>
    </location>
</feature>
<accession>A0A0V0GN31</accession>